<dbReference type="OrthoDB" id="1445731at2"/>
<keyword evidence="2" id="KW-1185">Reference proteome</keyword>
<organism evidence="1 2">
    <name type="scientific">Dyadobacter flavalbus</name>
    <dbReference type="NCBI Taxonomy" id="2579942"/>
    <lineage>
        <taxon>Bacteria</taxon>
        <taxon>Pseudomonadati</taxon>
        <taxon>Bacteroidota</taxon>
        <taxon>Cytophagia</taxon>
        <taxon>Cytophagales</taxon>
        <taxon>Spirosomataceae</taxon>
        <taxon>Dyadobacter</taxon>
    </lineage>
</organism>
<accession>A0A5M8Q9W5</accession>
<protein>
    <submittedName>
        <fullName evidence="1">Uncharacterized protein</fullName>
    </submittedName>
</protein>
<dbReference type="Proteomes" id="UP000323994">
    <property type="component" value="Unassembled WGS sequence"/>
</dbReference>
<comment type="caution">
    <text evidence="1">The sequence shown here is derived from an EMBL/GenBank/DDBJ whole genome shotgun (WGS) entry which is preliminary data.</text>
</comment>
<gene>
    <name evidence="1" type="ORF">FEM33_24000</name>
</gene>
<reference evidence="1 2" key="1">
    <citation type="submission" date="2019-05" db="EMBL/GenBank/DDBJ databases">
        <authorList>
            <person name="Qu J.-H."/>
        </authorList>
    </citation>
    <scope>NUCLEOTIDE SEQUENCE [LARGE SCALE GENOMIC DNA]</scope>
    <source>
        <strain evidence="1 2">NS28</strain>
    </source>
</reference>
<name>A0A5M8Q9W5_9BACT</name>
<dbReference type="RefSeq" id="WP_139014507.1">
    <property type="nucleotide sequence ID" value="NZ_VBSN01000071.1"/>
</dbReference>
<evidence type="ECO:0000313" key="1">
    <source>
        <dbReference type="EMBL" id="KAA6432777.1"/>
    </source>
</evidence>
<dbReference type="AlphaFoldDB" id="A0A5M8Q9W5"/>
<evidence type="ECO:0000313" key="2">
    <source>
        <dbReference type="Proteomes" id="UP000323994"/>
    </source>
</evidence>
<dbReference type="EMBL" id="VBSN01000071">
    <property type="protein sequence ID" value="KAA6432777.1"/>
    <property type="molecule type" value="Genomic_DNA"/>
</dbReference>
<sequence length="144" mass="16488">MLPEDLRQTGVVVMQAINISVKNKSGEDLLDPANANGIKKFKIYYLVNGEKKLYFNSYMDAPLGYRIWKFPAKEFYYLNVLMDGGIGIHETQTFLQLGDSPALDTLKAQYRTDPTNIIAEKVWHNDQLVWKMEDGEPAFEIIIP</sequence>
<proteinExistence type="predicted"/>